<evidence type="ECO:0000256" key="2">
    <source>
        <dbReference type="ARBA" id="ARBA00022741"/>
    </source>
</evidence>
<dbReference type="PANTHER" id="PTHR18866">
    <property type="entry name" value="CARBOXYLASE:PYRUVATE/ACETYL-COA/PROPIONYL-COA CARBOXYLASE"/>
    <property type="match status" value="1"/>
</dbReference>
<evidence type="ECO:0000256" key="5">
    <source>
        <dbReference type="PROSITE-ProRule" id="PRU00409"/>
    </source>
</evidence>
<feature type="domain" description="ATP-grasp" evidence="6">
    <location>
        <begin position="120"/>
        <end position="316"/>
    </location>
</feature>
<accession>A0A4R6BYD7</accession>
<dbReference type="InterPro" id="IPR005481">
    <property type="entry name" value="BC-like_N"/>
</dbReference>
<dbReference type="InterPro" id="IPR005482">
    <property type="entry name" value="Biotin_COase_C"/>
</dbReference>
<keyword evidence="1" id="KW-0436">Ligase</keyword>
<sequence length="451" mass="50802">MFKSVLIANRGEIARRIIRGCKEQNIRTVAIYTEADQDMPFVREADVAELIGKDQVKDSYLNIDKVIAAAKKHEVDAIHPGYGLLSENIAFVNECRDHGITFIGPSPEAIEQMGDKIASRELMAKHHIPLVPGNNNIADAAAAKQFAEEIGYPIMLKASAGGGGIGMQRIDDPSKLEKAFESNQRRAENFFGNGAMFIEKFIEQPRHIEIQVLADKHGNTIHLYERECSVQRRHQKVIEESPSANLTQETREKMGATAVKIAEAIGYYNAGTVEFLVDKDENFYFLEMNTRLQVEHPVTEETTGVDLVYWQLKIANDEPLEIKQEDVKQRGHSIELRLYAEDPKTFFPSPGEITHLKWPEGAIRLDAAIDGPIKITPFYDPMIAKIICHQDTRDASIQSLVDYLEQLELEGIKTNRTMLIDCLTNAVFRSGKYTTNFVEEEIAVKKTGQQK</sequence>
<comment type="caution">
    <text evidence="8">The sequence shown here is derived from an EMBL/GenBank/DDBJ whole genome shotgun (WGS) entry which is preliminary data.</text>
</comment>
<dbReference type="OrthoDB" id="9807469at2"/>
<keyword evidence="4" id="KW-0092">Biotin</keyword>
<evidence type="ECO:0000313" key="8">
    <source>
        <dbReference type="EMBL" id="TDM13288.1"/>
    </source>
</evidence>
<keyword evidence="9" id="KW-1185">Reference proteome</keyword>
<dbReference type="InterPro" id="IPR011764">
    <property type="entry name" value="Biotin_carboxylation_dom"/>
</dbReference>
<dbReference type="RefSeq" id="WP_133442891.1">
    <property type="nucleotide sequence ID" value="NZ_SCWB01000001.1"/>
</dbReference>
<dbReference type="InterPro" id="IPR005479">
    <property type="entry name" value="CPAse_ATP-bd"/>
</dbReference>
<dbReference type="Proteomes" id="UP000294802">
    <property type="component" value="Unassembled WGS sequence"/>
</dbReference>
<dbReference type="Pfam" id="PF00289">
    <property type="entry name" value="Biotin_carb_N"/>
    <property type="match status" value="1"/>
</dbReference>
<dbReference type="SUPFAM" id="SSF56059">
    <property type="entry name" value="Glutathione synthetase ATP-binding domain-like"/>
    <property type="match status" value="1"/>
</dbReference>
<name>A0A4R6BYD7_9STAP</name>
<organism evidence="8 9">
    <name type="scientific">Macrococcus lamae</name>
    <dbReference type="NCBI Taxonomy" id="198484"/>
    <lineage>
        <taxon>Bacteria</taxon>
        <taxon>Bacillati</taxon>
        <taxon>Bacillota</taxon>
        <taxon>Bacilli</taxon>
        <taxon>Bacillales</taxon>
        <taxon>Staphylococcaceae</taxon>
        <taxon>Macrococcus</taxon>
    </lineage>
</organism>
<dbReference type="PROSITE" id="PS00866">
    <property type="entry name" value="CPSASE_1"/>
    <property type="match status" value="1"/>
</dbReference>
<gene>
    <name evidence="8" type="ORF">ERX29_01425</name>
</gene>
<dbReference type="Gene3D" id="3.30.470.20">
    <property type="entry name" value="ATP-grasp fold, B domain"/>
    <property type="match status" value="1"/>
</dbReference>
<dbReference type="GO" id="GO:0016874">
    <property type="term" value="F:ligase activity"/>
    <property type="evidence" value="ECO:0007669"/>
    <property type="project" value="UniProtKB-KW"/>
</dbReference>
<evidence type="ECO:0000259" key="7">
    <source>
        <dbReference type="PROSITE" id="PS50979"/>
    </source>
</evidence>
<dbReference type="InterPro" id="IPR050856">
    <property type="entry name" value="Biotin_carboxylase_complex"/>
</dbReference>
<feature type="domain" description="Biotin carboxylation" evidence="7">
    <location>
        <begin position="1"/>
        <end position="443"/>
    </location>
</feature>
<evidence type="ECO:0000313" key="9">
    <source>
        <dbReference type="Proteomes" id="UP000294802"/>
    </source>
</evidence>
<dbReference type="PROSITE" id="PS00867">
    <property type="entry name" value="CPSASE_2"/>
    <property type="match status" value="1"/>
</dbReference>
<dbReference type="InterPro" id="IPR016185">
    <property type="entry name" value="PreATP-grasp_dom_sf"/>
</dbReference>
<dbReference type="Pfam" id="PF02785">
    <property type="entry name" value="Biotin_carb_C"/>
    <property type="match status" value="1"/>
</dbReference>
<dbReference type="SUPFAM" id="SSF51246">
    <property type="entry name" value="Rudiment single hybrid motif"/>
    <property type="match status" value="1"/>
</dbReference>
<dbReference type="FunFam" id="3.30.1490.20:FF:000003">
    <property type="entry name" value="acetyl-CoA carboxylase isoform X1"/>
    <property type="match status" value="1"/>
</dbReference>
<reference evidence="8 9" key="1">
    <citation type="submission" date="2019-01" db="EMBL/GenBank/DDBJ databases">
        <title>Draft genome sequences of the type strains of six Macrococcus species.</title>
        <authorList>
            <person name="Mazhar S."/>
            <person name="Altermann E."/>
            <person name="Hill C."/>
            <person name="Mcauliffe O."/>
        </authorList>
    </citation>
    <scope>NUCLEOTIDE SEQUENCE [LARGE SCALE GENOMIC DNA]</scope>
    <source>
        <strain evidence="8 9">CCM4815</strain>
    </source>
</reference>
<dbReference type="FunFam" id="3.40.50.20:FF:000010">
    <property type="entry name" value="Propionyl-CoA carboxylase subunit alpha"/>
    <property type="match status" value="1"/>
</dbReference>
<dbReference type="PROSITE" id="PS50975">
    <property type="entry name" value="ATP_GRASP"/>
    <property type="match status" value="1"/>
</dbReference>
<evidence type="ECO:0000256" key="1">
    <source>
        <dbReference type="ARBA" id="ARBA00022598"/>
    </source>
</evidence>
<evidence type="ECO:0000256" key="3">
    <source>
        <dbReference type="ARBA" id="ARBA00022840"/>
    </source>
</evidence>
<dbReference type="GO" id="GO:0005524">
    <property type="term" value="F:ATP binding"/>
    <property type="evidence" value="ECO:0007669"/>
    <property type="project" value="UniProtKB-UniRule"/>
</dbReference>
<dbReference type="SMART" id="SM00878">
    <property type="entry name" value="Biotin_carb_C"/>
    <property type="match status" value="1"/>
</dbReference>
<dbReference type="PANTHER" id="PTHR18866:SF127">
    <property type="match status" value="1"/>
</dbReference>
<dbReference type="InterPro" id="IPR011054">
    <property type="entry name" value="Rudment_hybrid_motif"/>
</dbReference>
<dbReference type="Pfam" id="PF02786">
    <property type="entry name" value="CPSase_L_D2"/>
    <property type="match status" value="1"/>
</dbReference>
<keyword evidence="2 5" id="KW-0547">Nucleotide-binding</keyword>
<keyword evidence="3 5" id="KW-0067">ATP-binding</keyword>
<dbReference type="AlphaFoldDB" id="A0A4R6BYD7"/>
<evidence type="ECO:0000259" key="6">
    <source>
        <dbReference type="PROSITE" id="PS50975"/>
    </source>
</evidence>
<proteinExistence type="predicted"/>
<protein>
    <submittedName>
        <fullName evidence="8">ATP-grasp domain-containing protein</fullName>
    </submittedName>
</protein>
<dbReference type="GO" id="GO:0046872">
    <property type="term" value="F:metal ion binding"/>
    <property type="evidence" value="ECO:0007669"/>
    <property type="project" value="InterPro"/>
</dbReference>
<dbReference type="EMBL" id="SCWB01000001">
    <property type="protein sequence ID" value="TDM13288.1"/>
    <property type="molecule type" value="Genomic_DNA"/>
</dbReference>
<dbReference type="PROSITE" id="PS50979">
    <property type="entry name" value="BC"/>
    <property type="match status" value="1"/>
</dbReference>
<dbReference type="InterPro" id="IPR011761">
    <property type="entry name" value="ATP-grasp"/>
</dbReference>
<dbReference type="SUPFAM" id="SSF52440">
    <property type="entry name" value="PreATP-grasp domain"/>
    <property type="match status" value="1"/>
</dbReference>
<evidence type="ECO:0000256" key="4">
    <source>
        <dbReference type="ARBA" id="ARBA00023267"/>
    </source>
</evidence>